<dbReference type="VEuPathDB" id="ToxoDB:cyc_07767"/>
<feature type="signal peptide" evidence="2">
    <location>
        <begin position="1"/>
        <end position="23"/>
    </location>
</feature>
<sequence>MEKSAAAVSPIALLCGAPLPAAAAFVSSFYSSCPLRLVGATSLVVRSSAEPAGAKGGKGFVVVQVDPHEFGIAGLTHPRVMHLQVADLDLETKRFRWVARGAAHTQGCRTQRERLMEVDATSLDGEAAAAEPENTGGVAEGELAAKIVAALPEEAAAPNPIADRAQGDSGANRPHHQRVPKDKCPDSFAKLADQWLRMQGTHPVTFEEAIGDLRGKGVQEAGEASAGSLNGTYRRQSPFDCLEEDSGIEPSSLVSR</sequence>
<dbReference type="AlphaFoldDB" id="A0A1D3D3P0"/>
<dbReference type="Proteomes" id="UP000095192">
    <property type="component" value="Unassembled WGS sequence"/>
</dbReference>
<evidence type="ECO:0000313" key="3">
    <source>
        <dbReference type="EMBL" id="OEH78080.1"/>
    </source>
</evidence>
<proteinExistence type="predicted"/>
<protein>
    <submittedName>
        <fullName evidence="3">Uncharacterized protein</fullName>
    </submittedName>
</protein>
<feature type="chain" id="PRO_5008914123" evidence="2">
    <location>
        <begin position="24"/>
        <end position="256"/>
    </location>
</feature>
<evidence type="ECO:0000256" key="1">
    <source>
        <dbReference type="SAM" id="MobiDB-lite"/>
    </source>
</evidence>
<evidence type="ECO:0000256" key="2">
    <source>
        <dbReference type="SAM" id="SignalP"/>
    </source>
</evidence>
<gene>
    <name evidence="3" type="ORF">cyc_07767</name>
</gene>
<dbReference type="InParanoid" id="A0A1D3D3P0"/>
<feature type="region of interest" description="Disordered" evidence="1">
    <location>
        <begin position="160"/>
        <end position="185"/>
    </location>
</feature>
<keyword evidence="4" id="KW-1185">Reference proteome</keyword>
<organism evidence="3 4">
    <name type="scientific">Cyclospora cayetanensis</name>
    <dbReference type="NCBI Taxonomy" id="88456"/>
    <lineage>
        <taxon>Eukaryota</taxon>
        <taxon>Sar</taxon>
        <taxon>Alveolata</taxon>
        <taxon>Apicomplexa</taxon>
        <taxon>Conoidasida</taxon>
        <taxon>Coccidia</taxon>
        <taxon>Eucoccidiorida</taxon>
        <taxon>Eimeriorina</taxon>
        <taxon>Eimeriidae</taxon>
        <taxon>Cyclospora</taxon>
    </lineage>
</organism>
<accession>A0A1D3D3P0</accession>
<evidence type="ECO:0000313" key="4">
    <source>
        <dbReference type="Proteomes" id="UP000095192"/>
    </source>
</evidence>
<dbReference type="EMBL" id="JROU02000861">
    <property type="protein sequence ID" value="OEH78080.1"/>
    <property type="molecule type" value="Genomic_DNA"/>
</dbReference>
<dbReference type="VEuPathDB" id="ToxoDB:LOC34624587"/>
<reference evidence="3 4" key="1">
    <citation type="journal article" date="2016" name="BMC Genomics">
        <title>Comparative genomics reveals Cyclospora cayetanensis possesses coccidia-like metabolism and invasion components but unique surface antigens.</title>
        <authorList>
            <person name="Liu S."/>
            <person name="Wang L."/>
            <person name="Zheng H."/>
            <person name="Xu Z."/>
            <person name="Roellig D.M."/>
            <person name="Li N."/>
            <person name="Frace M.A."/>
            <person name="Tang K."/>
            <person name="Arrowood M.J."/>
            <person name="Moss D.M."/>
            <person name="Zhang L."/>
            <person name="Feng Y."/>
            <person name="Xiao L."/>
        </authorList>
    </citation>
    <scope>NUCLEOTIDE SEQUENCE [LARGE SCALE GENOMIC DNA]</scope>
    <source>
        <strain evidence="3 4">CHN_HEN01</strain>
    </source>
</reference>
<name>A0A1D3D3P0_9EIME</name>
<feature type="region of interest" description="Disordered" evidence="1">
    <location>
        <begin position="217"/>
        <end position="256"/>
    </location>
</feature>
<comment type="caution">
    <text evidence="3">The sequence shown here is derived from an EMBL/GenBank/DDBJ whole genome shotgun (WGS) entry which is preliminary data.</text>
</comment>
<keyword evidence="2" id="KW-0732">Signal</keyword>